<dbReference type="Proteomes" id="UP001222087">
    <property type="component" value="Chromosome"/>
</dbReference>
<dbReference type="InterPro" id="IPR011250">
    <property type="entry name" value="OMP/PagP_B-barrel"/>
</dbReference>
<keyword evidence="1" id="KW-0732">Signal</keyword>
<dbReference type="RefSeq" id="WP_275088541.1">
    <property type="nucleotide sequence ID" value="NZ_CP119078.1"/>
</dbReference>
<organism evidence="2 3">
    <name type="scientific">Legionella cardiaca</name>
    <dbReference type="NCBI Taxonomy" id="1071983"/>
    <lineage>
        <taxon>Bacteria</taxon>
        <taxon>Pseudomonadati</taxon>
        <taxon>Pseudomonadota</taxon>
        <taxon>Gammaproteobacteria</taxon>
        <taxon>Legionellales</taxon>
        <taxon>Legionellaceae</taxon>
        <taxon>Legionella</taxon>
    </lineage>
</organism>
<gene>
    <name evidence="2" type="ORF">PXX05_12595</name>
</gene>
<accession>A0ABY8APU0</accession>
<proteinExistence type="predicted"/>
<dbReference type="EMBL" id="CP119078">
    <property type="protein sequence ID" value="WED42725.1"/>
    <property type="molecule type" value="Genomic_DNA"/>
</dbReference>
<name>A0ABY8APU0_9GAMM</name>
<evidence type="ECO:0008006" key="4">
    <source>
        <dbReference type="Google" id="ProtNLM"/>
    </source>
</evidence>
<feature type="signal peptide" evidence="1">
    <location>
        <begin position="1"/>
        <end position="18"/>
    </location>
</feature>
<evidence type="ECO:0000313" key="2">
    <source>
        <dbReference type="EMBL" id="WED42725.1"/>
    </source>
</evidence>
<evidence type="ECO:0000313" key="3">
    <source>
        <dbReference type="Proteomes" id="UP001222087"/>
    </source>
</evidence>
<dbReference type="Gene3D" id="2.40.160.20">
    <property type="match status" value="1"/>
</dbReference>
<dbReference type="SUPFAM" id="SSF56925">
    <property type="entry name" value="OMPA-like"/>
    <property type="match status" value="1"/>
</dbReference>
<sequence>MKKLVVCFVLLFNPSLYAQNYSEIGSWYFSESIATIFPEIDDNHSVGTGDGWPNDLYVNHDVKTSAAVSVQTGFTWFNESKFLPFYSLGASYTYAFPMKVNGTIFQYSLPEFENYQYHYEIHRQTLLGIIKAELYRYHNLMPFLLVGLGVSANHIDKYQETPLSGITPRFSPEFQDETTTHFSYALGAGLDYIALNNLWLSLGYNFGYYGPAQTDSGISSYSNERLRTQLTDNGIVFTITYFLDKTA</sequence>
<feature type="chain" id="PRO_5045307898" description="Outer membrane protein beta-barrel domain-containing protein" evidence="1">
    <location>
        <begin position="19"/>
        <end position="247"/>
    </location>
</feature>
<protein>
    <recommendedName>
        <fullName evidence="4">Outer membrane protein beta-barrel domain-containing protein</fullName>
    </recommendedName>
</protein>
<evidence type="ECO:0000256" key="1">
    <source>
        <dbReference type="SAM" id="SignalP"/>
    </source>
</evidence>
<reference evidence="2 3" key="1">
    <citation type="submission" date="2023-02" db="EMBL/GenBank/DDBJ databases">
        <title>Genome Sequence of L. cardiaca H63T.</title>
        <authorList>
            <person name="Lopez A.E."/>
            <person name="Cianciotto N.P."/>
        </authorList>
    </citation>
    <scope>NUCLEOTIDE SEQUENCE [LARGE SCALE GENOMIC DNA]</scope>
    <source>
        <strain evidence="2 3">H63</strain>
    </source>
</reference>
<keyword evidence="3" id="KW-1185">Reference proteome</keyword>